<proteinExistence type="predicted"/>
<evidence type="ECO:0000313" key="3">
    <source>
        <dbReference type="EMBL" id="PWW78712.1"/>
    </source>
</evidence>
<evidence type="ECO:0000256" key="1">
    <source>
        <dbReference type="SAM" id="MobiDB-lite"/>
    </source>
</evidence>
<feature type="region of interest" description="Disordered" evidence="1">
    <location>
        <begin position="266"/>
        <end position="321"/>
    </location>
</feature>
<dbReference type="STRING" id="42249.A0A317SWC4"/>
<feature type="compositionally biased region" description="Polar residues" evidence="1">
    <location>
        <begin position="398"/>
        <end position="431"/>
    </location>
</feature>
<comment type="caution">
    <text evidence="3">The sequence shown here is derived from an EMBL/GenBank/DDBJ whole genome shotgun (WGS) entry which is preliminary data.</text>
</comment>
<feature type="region of interest" description="Disordered" evidence="1">
    <location>
        <begin position="621"/>
        <end position="658"/>
    </location>
</feature>
<dbReference type="InterPro" id="IPR058706">
    <property type="entry name" value="zf-C2H2_AHC1-like"/>
</dbReference>
<keyword evidence="4" id="KW-1185">Reference proteome</keyword>
<evidence type="ECO:0000313" key="4">
    <source>
        <dbReference type="Proteomes" id="UP000246991"/>
    </source>
</evidence>
<accession>A0A317SWC4</accession>
<feature type="compositionally biased region" description="Polar residues" evidence="1">
    <location>
        <begin position="288"/>
        <end position="321"/>
    </location>
</feature>
<dbReference type="Pfam" id="PF25909">
    <property type="entry name" value="zf-C2H2_AHC1"/>
    <property type="match status" value="1"/>
</dbReference>
<protein>
    <recommendedName>
        <fullName evidence="2">AHC1-like C2H2 zinc-finger domain-containing protein</fullName>
    </recommendedName>
</protein>
<name>A0A317SWC4_9PEZI</name>
<organism evidence="3 4">
    <name type="scientific">Tuber magnatum</name>
    <name type="common">white Piedmont truffle</name>
    <dbReference type="NCBI Taxonomy" id="42249"/>
    <lineage>
        <taxon>Eukaryota</taxon>
        <taxon>Fungi</taxon>
        <taxon>Dikarya</taxon>
        <taxon>Ascomycota</taxon>
        <taxon>Pezizomycotina</taxon>
        <taxon>Pezizomycetes</taxon>
        <taxon>Pezizales</taxon>
        <taxon>Tuberaceae</taxon>
        <taxon>Tuber</taxon>
    </lineage>
</organism>
<evidence type="ECO:0000259" key="2">
    <source>
        <dbReference type="Pfam" id="PF25909"/>
    </source>
</evidence>
<gene>
    <name evidence="3" type="ORF">C7212DRAFT_350122</name>
</gene>
<feature type="compositionally biased region" description="Acidic residues" evidence="1">
    <location>
        <begin position="629"/>
        <end position="644"/>
    </location>
</feature>
<dbReference type="EMBL" id="PYWC01000013">
    <property type="protein sequence ID" value="PWW78712.1"/>
    <property type="molecule type" value="Genomic_DNA"/>
</dbReference>
<feature type="domain" description="AHC1-like C2H2 zinc-finger" evidence="2">
    <location>
        <begin position="323"/>
        <end position="387"/>
    </location>
</feature>
<dbReference type="Proteomes" id="UP000246991">
    <property type="component" value="Unassembled WGS sequence"/>
</dbReference>
<dbReference type="OrthoDB" id="5355528at2759"/>
<feature type="region of interest" description="Disordered" evidence="1">
    <location>
        <begin position="385"/>
        <end position="474"/>
    </location>
</feature>
<dbReference type="AlphaFoldDB" id="A0A317SWC4"/>
<reference evidence="3 4" key="1">
    <citation type="submission" date="2018-03" db="EMBL/GenBank/DDBJ databases">
        <title>Genomes of Pezizomycetes fungi and the evolution of truffles.</title>
        <authorList>
            <person name="Murat C."/>
            <person name="Payen T."/>
            <person name="Noel B."/>
            <person name="Kuo A."/>
            <person name="Martin F.M."/>
        </authorList>
    </citation>
    <scope>NUCLEOTIDE SEQUENCE [LARGE SCALE GENOMIC DNA]</scope>
    <source>
        <strain evidence="3">091103-1</strain>
    </source>
</reference>
<sequence length="779" mass="84070">MILSAASAIGDPCSSQSFPKFLSSDSASRFNFRDLFLVLAFPTEDFISFARTNGFCVLWALVSQSYGSRALRCLFGTEHSPADHHRKIMRSRSLSNREQRPPANKKVKLMASPLQQAPKPKGTAMFADMPKGIVGEGGCPIADASLGKISQTTASAGQQTEDCTGSTKDAAKIKAIRQTLSEQFDIEILLKHRELRLIEQEIAKTQVCIEQLRRCTLIPYHAEVSLDPVASGEKSADTGCPEFAPPHWTITNGPYTRHYQQWLLPDPKFDGYGPEGPPQALQRGGKSLRSQGMHDSNQSYTVTGRPQRQSAAKVQQRGASATVCTFNRSDGQLVRMECRDCQRSNFSSAQGFINHCRIAHQREYSSHDAAAFDCGVVIDETMEQPSVSPSLATPLDGPSQNTRQTQPNPFNTPYTSFGSNRRSSVMENSSMPDLIIPTTPVPVTPRLVTPRAASNAGQRKNGGRRATMTTPKAQDLEKEGLLKRKKIRVNLQQMVTEVKCGMINWDDESGSEAEAGSGDKAGKQDMSADTPMLDALSCPGLQEGSVVASIGVENKQSAAILAMNVPFPRSGGAMRPAASETITVPPSVGTRVPAVASLQTEPASKGKNDLSFYDRMGLDGACDSGTSSSDEDDGYKSDAEEEIMEAERSPPLSDGGRIPGPVHNTDGLRYGKGPHTLPPLTFQAVSPPVSPTSTREMELVPAIPAHQEQQVTALCQPTPASPGLSRQVRFVMPSARKVGNNNNPSGVLENGLAKMKFANAGTIKKHGGFNGVMERRRVG</sequence>